<protein>
    <recommendedName>
        <fullName evidence="7">Ribosomal RNA small subunit methyltransferase A</fullName>
        <ecNumber evidence="7">2.1.1.182</ecNumber>
    </recommendedName>
    <alternativeName>
        <fullName evidence="7">16S rRNA (adenine(1518)-N(6)/adenine(1519)-N(6))-dimethyltransferase</fullName>
    </alternativeName>
    <alternativeName>
        <fullName evidence="7">16S rRNA dimethyladenosine transferase</fullName>
    </alternativeName>
    <alternativeName>
        <fullName evidence="7">16S rRNA dimethylase</fullName>
    </alternativeName>
    <alternativeName>
        <fullName evidence="7">S-adenosylmethionine-6-N', N'-adenosyl(rRNA) dimethyltransferase</fullName>
    </alternativeName>
</protein>
<comment type="function">
    <text evidence="7">Specifically dimethylates two adjacent adenosines (A1518 and A1519) in the loop of a conserved hairpin near the 3'-end of 16S rRNA in the 30S particle. May play a critical role in biogenesis of 30S subunits.</text>
</comment>
<evidence type="ECO:0000259" key="9">
    <source>
        <dbReference type="SMART" id="SM00650"/>
    </source>
</evidence>
<evidence type="ECO:0000256" key="3">
    <source>
        <dbReference type="ARBA" id="ARBA00022603"/>
    </source>
</evidence>
<feature type="binding site" evidence="7 8">
    <location>
        <position position="83"/>
    </location>
    <ligand>
        <name>S-adenosyl-L-methionine</name>
        <dbReference type="ChEBI" id="CHEBI:59789"/>
    </ligand>
</feature>
<evidence type="ECO:0000256" key="4">
    <source>
        <dbReference type="ARBA" id="ARBA00022679"/>
    </source>
</evidence>
<evidence type="ECO:0000256" key="6">
    <source>
        <dbReference type="ARBA" id="ARBA00022884"/>
    </source>
</evidence>
<dbReference type="SUPFAM" id="SSF53335">
    <property type="entry name" value="S-adenosyl-L-methionine-dependent methyltransferases"/>
    <property type="match status" value="1"/>
</dbReference>
<dbReference type="GO" id="GO:0005829">
    <property type="term" value="C:cytosol"/>
    <property type="evidence" value="ECO:0007669"/>
    <property type="project" value="TreeGrafter"/>
</dbReference>
<dbReference type="SMART" id="SM00650">
    <property type="entry name" value="rADc"/>
    <property type="match status" value="1"/>
</dbReference>
<dbReference type="PANTHER" id="PTHR11727:SF7">
    <property type="entry name" value="DIMETHYLADENOSINE TRANSFERASE-RELATED"/>
    <property type="match status" value="1"/>
</dbReference>
<accession>A0A1A6C6H8</accession>
<feature type="binding site" evidence="7 8">
    <location>
        <position position="39"/>
    </location>
    <ligand>
        <name>S-adenosyl-L-methionine</name>
        <dbReference type="ChEBI" id="CHEBI:59789"/>
    </ligand>
</feature>
<evidence type="ECO:0000256" key="7">
    <source>
        <dbReference type="HAMAP-Rule" id="MF_00607"/>
    </source>
</evidence>
<feature type="binding site" evidence="7 8">
    <location>
        <position position="60"/>
    </location>
    <ligand>
        <name>S-adenosyl-L-methionine</name>
        <dbReference type="ChEBI" id="CHEBI:59789"/>
    </ligand>
</feature>
<gene>
    <name evidence="7" type="primary">rsmA</name>
    <name evidence="7" type="synonym">ksgA</name>
    <name evidence="10" type="ORF">Thpro_021195</name>
</gene>
<sequence length="265" mass="29158">MSHVPRKRFGQHFLHDHQVIERIAAAIAPRAEDALIEIGPGEGALTAALLARIDRLDAVELDRDLVPRLRTRFGGRLDVHEADALRFDFAALAPAQGLRIVGNLPYNISTPLIFHLLEAAPHIRDMTFLLQREVVQRLAATPGSKPYGRLSVMVQYRCRAESLFEVGPGAFTPPPKVDSALVRLTPWPAPPHPAQDPRLFARLVEQAFSQRRKTLGRALRGQVEAEDFAQAGIDPVRRAETLSVAEFVALANTARTRTAIGSPSS</sequence>
<dbReference type="OrthoDB" id="9814755at2"/>
<dbReference type="PROSITE" id="PS01131">
    <property type="entry name" value="RRNA_A_DIMETH"/>
    <property type="match status" value="1"/>
</dbReference>
<dbReference type="EC" id="2.1.1.182" evidence="7"/>
<dbReference type="PANTHER" id="PTHR11727">
    <property type="entry name" value="DIMETHYLADENOSINE TRANSFERASE"/>
    <property type="match status" value="1"/>
</dbReference>
<dbReference type="InterPro" id="IPR011530">
    <property type="entry name" value="rRNA_adenine_dimethylase"/>
</dbReference>
<keyword evidence="6 7" id="KW-0694">RNA-binding</keyword>
<dbReference type="STRING" id="160660.BJI67_04340"/>
<dbReference type="AlphaFoldDB" id="A0A1A6C6H8"/>
<dbReference type="CDD" id="cd02440">
    <property type="entry name" value="AdoMet_MTases"/>
    <property type="match status" value="1"/>
</dbReference>
<dbReference type="NCBIfam" id="TIGR00755">
    <property type="entry name" value="ksgA"/>
    <property type="match status" value="1"/>
</dbReference>
<dbReference type="HAMAP" id="MF_00607">
    <property type="entry name" value="16SrRNA_methyltr_A"/>
    <property type="match status" value="1"/>
</dbReference>
<dbReference type="Proteomes" id="UP000029273">
    <property type="component" value="Unassembled WGS sequence"/>
</dbReference>
<dbReference type="PROSITE" id="PS51689">
    <property type="entry name" value="SAM_RNA_A_N6_MT"/>
    <property type="match status" value="1"/>
</dbReference>
<keyword evidence="5 7" id="KW-0949">S-adenosyl-L-methionine</keyword>
<keyword evidence="3 7" id="KW-0489">Methyltransferase</keyword>
<dbReference type="GO" id="GO:0052908">
    <property type="term" value="F:16S rRNA (adenine(1518)-N(6)/adenine(1519)-N(6))-dimethyltransferase activity"/>
    <property type="evidence" value="ECO:0007669"/>
    <property type="project" value="UniProtKB-EC"/>
</dbReference>
<evidence type="ECO:0000256" key="5">
    <source>
        <dbReference type="ARBA" id="ARBA00022691"/>
    </source>
</evidence>
<feature type="binding site" evidence="7 8">
    <location>
        <position position="12"/>
    </location>
    <ligand>
        <name>S-adenosyl-L-methionine</name>
        <dbReference type="ChEBI" id="CHEBI:59789"/>
    </ligand>
</feature>
<evidence type="ECO:0000313" key="11">
    <source>
        <dbReference type="Proteomes" id="UP000029273"/>
    </source>
</evidence>
<comment type="subcellular location">
    <subcellularLocation>
        <location evidence="7">Cytoplasm</location>
    </subcellularLocation>
</comment>
<dbReference type="RefSeq" id="WP_038088406.1">
    <property type="nucleotide sequence ID" value="NZ_JQSG02000002.1"/>
</dbReference>
<dbReference type="EMBL" id="JQSG02000002">
    <property type="protein sequence ID" value="OBS10145.1"/>
    <property type="molecule type" value="Genomic_DNA"/>
</dbReference>
<dbReference type="InterPro" id="IPR029063">
    <property type="entry name" value="SAM-dependent_MTases_sf"/>
</dbReference>
<proteinExistence type="inferred from homology"/>
<name>A0A1A6C6H8_9GAMM</name>
<keyword evidence="1 7" id="KW-0963">Cytoplasm</keyword>
<dbReference type="FunFam" id="1.10.8.100:FF:000001">
    <property type="entry name" value="Ribosomal RNA small subunit methyltransferase A"/>
    <property type="match status" value="1"/>
</dbReference>
<dbReference type="InterPro" id="IPR020596">
    <property type="entry name" value="rRNA_Ade_Mease_Trfase_CS"/>
</dbReference>
<comment type="caution">
    <text evidence="10">The sequence shown here is derived from an EMBL/GenBank/DDBJ whole genome shotgun (WGS) entry which is preliminary data.</text>
</comment>
<comment type="catalytic activity">
    <reaction evidence="7">
        <text>adenosine(1518)/adenosine(1519) in 16S rRNA + 4 S-adenosyl-L-methionine = N(6)-dimethyladenosine(1518)/N(6)-dimethyladenosine(1519) in 16S rRNA + 4 S-adenosyl-L-homocysteine + 4 H(+)</text>
        <dbReference type="Rhea" id="RHEA:19609"/>
        <dbReference type="Rhea" id="RHEA-COMP:10232"/>
        <dbReference type="Rhea" id="RHEA-COMP:10233"/>
        <dbReference type="ChEBI" id="CHEBI:15378"/>
        <dbReference type="ChEBI" id="CHEBI:57856"/>
        <dbReference type="ChEBI" id="CHEBI:59789"/>
        <dbReference type="ChEBI" id="CHEBI:74411"/>
        <dbReference type="ChEBI" id="CHEBI:74493"/>
        <dbReference type="EC" id="2.1.1.182"/>
    </reaction>
</comment>
<feature type="binding site" evidence="7 8">
    <location>
        <position position="14"/>
    </location>
    <ligand>
        <name>S-adenosyl-L-methionine</name>
        <dbReference type="ChEBI" id="CHEBI:59789"/>
    </ligand>
</feature>
<dbReference type="InterPro" id="IPR020598">
    <property type="entry name" value="rRNA_Ade_methylase_Trfase_N"/>
</dbReference>
<organism evidence="10 11">
    <name type="scientific">Acidihalobacter prosperus</name>
    <dbReference type="NCBI Taxonomy" id="160660"/>
    <lineage>
        <taxon>Bacteria</taxon>
        <taxon>Pseudomonadati</taxon>
        <taxon>Pseudomonadota</taxon>
        <taxon>Gammaproteobacteria</taxon>
        <taxon>Chromatiales</taxon>
        <taxon>Ectothiorhodospiraceae</taxon>
        <taxon>Acidihalobacter</taxon>
    </lineage>
</organism>
<keyword evidence="11" id="KW-1185">Reference proteome</keyword>
<dbReference type="Pfam" id="PF00398">
    <property type="entry name" value="RrnaAD"/>
    <property type="match status" value="1"/>
</dbReference>
<dbReference type="InterPro" id="IPR023165">
    <property type="entry name" value="rRNA_Ade_diMease-like_C"/>
</dbReference>
<feature type="domain" description="Ribosomal RNA adenine methylase transferase N-terminal" evidence="9">
    <location>
        <begin position="19"/>
        <end position="188"/>
    </location>
</feature>
<evidence type="ECO:0000313" key="10">
    <source>
        <dbReference type="EMBL" id="OBS10145.1"/>
    </source>
</evidence>
<evidence type="ECO:0000256" key="1">
    <source>
        <dbReference type="ARBA" id="ARBA00022490"/>
    </source>
</evidence>
<evidence type="ECO:0000256" key="8">
    <source>
        <dbReference type="PROSITE-ProRule" id="PRU01026"/>
    </source>
</evidence>
<comment type="similarity">
    <text evidence="7">Belongs to the class I-like SAM-binding methyltransferase superfamily. rRNA adenine N(6)-methyltransferase family. RsmA subfamily.</text>
</comment>
<dbReference type="GO" id="GO:0003723">
    <property type="term" value="F:RNA binding"/>
    <property type="evidence" value="ECO:0007669"/>
    <property type="project" value="UniProtKB-UniRule"/>
</dbReference>
<dbReference type="Gene3D" id="3.40.50.150">
    <property type="entry name" value="Vaccinia Virus protein VP39"/>
    <property type="match status" value="1"/>
</dbReference>
<keyword evidence="2 7" id="KW-0698">rRNA processing</keyword>
<feature type="binding site" evidence="7 8">
    <location>
        <position position="103"/>
    </location>
    <ligand>
        <name>S-adenosyl-L-methionine</name>
        <dbReference type="ChEBI" id="CHEBI:59789"/>
    </ligand>
</feature>
<evidence type="ECO:0000256" key="2">
    <source>
        <dbReference type="ARBA" id="ARBA00022552"/>
    </source>
</evidence>
<reference evidence="10 11" key="1">
    <citation type="journal article" date="2014" name="Genome Announc.">
        <title>Draft Genome Sequence of the Iron-Oxidizing, Acidophilic, and Halotolerant 'Thiobacillus prosperus' Type Strain DSM 5130.</title>
        <authorList>
            <person name="Ossandon F.J."/>
            <person name="Cardenas J.P."/>
            <person name="Corbett M."/>
            <person name="Quatrini R."/>
            <person name="Holmes D.S."/>
            <person name="Watkin E."/>
        </authorList>
    </citation>
    <scope>NUCLEOTIDE SEQUENCE [LARGE SCALE GENOMIC DNA]</scope>
    <source>
        <strain evidence="10 11">DSM 5130</strain>
    </source>
</reference>
<dbReference type="Gene3D" id="1.10.8.100">
    <property type="entry name" value="Ribosomal RNA adenine dimethylase-like, domain 2"/>
    <property type="match status" value="1"/>
</dbReference>
<dbReference type="InterPro" id="IPR001737">
    <property type="entry name" value="KsgA/Erm"/>
</dbReference>
<keyword evidence="4 7" id="KW-0808">Transferase</keyword>